<proteinExistence type="inferred from homology"/>
<name>A0A914D8Q0_9BILA</name>
<keyword evidence="6" id="KW-0375">Hydrogen ion transport</keyword>
<dbReference type="Pfam" id="PF03189">
    <property type="entry name" value="Otopetrin"/>
    <property type="match status" value="2"/>
</dbReference>
<feature type="transmembrane region" description="Helical" evidence="12">
    <location>
        <begin position="78"/>
        <end position="97"/>
    </location>
</feature>
<evidence type="ECO:0000256" key="1">
    <source>
        <dbReference type="ARBA" id="ARBA00004651"/>
    </source>
</evidence>
<keyword evidence="7 12" id="KW-1133">Transmembrane helix</keyword>
<keyword evidence="13" id="KW-1185">Reference proteome</keyword>
<keyword evidence="10" id="KW-0407">Ion channel</keyword>
<accession>A0A914D8Q0</accession>
<evidence type="ECO:0000256" key="4">
    <source>
        <dbReference type="ARBA" id="ARBA00022475"/>
    </source>
</evidence>
<evidence type="ECO:0000313" key="14">
    <source>
        <dbReference type="WBParaSite" id="ACRNAN_scaffold1972.g18208.t1"/>
    </source>
</evidence>
<reference evidence="14" key="1">
    <citation type="submission" date="2022-11" db="UniProtKB">
        <authorList>
            <consortium name="WormBaseParasite"/>
        </authorList>
    </citation>
    <scope>IDENTIFICATION</scope>
</reference>
<feature type="transmembrane region" description="Helical" evidence="12">
    <location>
        <begin position="109"/>
        <end position="127"/>
    </location>
</feature>
<keyword evidence="9 12" id="KW-0472">Membrane</keyword>
<dbReference type="AlphaFoldDB" id="A0A914D8Q0"/>
<dbReference type="WBParaSite" id="ACRNAN_scaffold1972.g18208.t1">
    <property type="protein sequence ID" value="ACRNAN_scaffold1972.g18208.t1"/>
    <property type="gene ID" value="ACRNAN_scaffold1972.g18208"/>
</dbReference>
<feature type="transmembrane region" description="Helical" evidence="12">
    <location>
        <begin position="183"/>
        <end position="203"/>
    </location>
</feature>
<dbReference type="Proteomes" id="UP000887540">
    <property type="component" value="Unplaced"/>
</dbReference>
<keyword evidence="5 12" id="KW-0812">Transmembrane</keyword>
<comment type="subcellular location">
    <subcellularLocation>
        <location evidence="1">Cell membrane</location>
        <topology evidence="1">Multi-pass membrane protein</topology>
    </subcellularLocation>
</comment>
<dbReference type="PANTHER" id="PTHR21522:SF33">
    <property type="entry name" value="OTOPETRIN-2"/>
    <property type="match status" value="1"/>
</dbReference>
<evidence type="ECO:0000256" key="3">
    <source>
        <dbReference type="ARBA" id="ARBA00022448"/>
    </source>
</evidence>
<evidence type="ECO:0000256" key="5">
    <source>
        <dbReference type="ARBA" id="ARBA00022692"/>
    </source>
</evidence>
<comment type="similarity">
    <text evidence="2">Belongs to the otopetrin family.</text>
</comment>
<keyword evidence="4" id="KW-1003">Cell membrane</keyword>
<evidence type="ECO:0000256" key="10">
    <source>
        <dbReference type="ARBA" id="ARBA00023303"/>
    </source>
</evidence>
<dbReference type="PANTHER" id="PTHR21522">
    <property type="entry name" value="PROTON CHANNEL OTOP"/>
    <property type="match status" value="1"/>
</dbReference>
<protein>
    <submittedName>
        <fullName evidence="14">Uncharacterized protein</fullName>
    </submittedName>
</protein>
<keyword evidence="8" id="KW-0406">Ion transport</keyword>
<evidence type="ECO:0000256" key="11">
    <source>
        <dbReference type="SAM" id="MobiDB-lite"/>
    </source>
</evidence>
<evidence type="ECO:0000256" key="2">
    <source>
        <dbReference type="ARBA" id="ARBA00006513"/>
    </source>
</evidence>
<evidence type="ECO:0000256" key="12">
    <source>
        <dbReference type="SAM" id="Phobius"/>
    </source>
</evidence>
<organism evidence="13 14">
    <name type="scientific">Acrobeloides nanus</name>
    <dbReference type="NCBI Taxonomy" id="290746"/>
    <lineage>
        <taxon>Eukaryota</taxon>
        <taxon>Metazoa</taxon>
        <taxon>Ecdysozoa</taxon>
        <taxon>Nematoda</taxon>
        <taxon>Chromadorea</taxon>
        <taxon>Rhabditida</taxon>
        <taxon>Tylenchina</taxon>
        <taxon>Cephalobomorpha</taxon>
        <taxon>Cephaloboidea</taxon>
        <taxon>Cephalobidae</taxon>
        <taxon>Acrobeloides</taxon>
    </lineage>
</organism>
<dbReference type="GO" id="GO:0015252">
    <property type="term" value="F:proton channel activity"/>
    <property type="evidence" value="ECO:0007669"/>
    <property type="project" value="InterPro"/>
</dbReference>
<keyword evidence="3" id="KW-0813">Transport</keyword>
<dbReference type="InterPro" id="IPR004878">
    <property type="entry name" value="Otopetrin"/>
</dbReference>
<evidence type="ECO:0000256" key="6">
    <source>
        <dbReference type="ARBA" id="ARBA00022781"/>
    </source>
</evidence>
<feature type="transmembrane region" description="Helical" evidence="12">
    <location>
        <begin position="43"/>
        <end position="66"/>
    </location>
</feature>
<evidence type="ECO:0000256" key="9">
    <source>
        <dbReference type="ARBA" id="ARBA00023136"/>
    </source>
</evidence>
<evidence type="ECO:0000256" key="7">
    <source>
        <dbReference type="ARBA" id="ARBA00022989"/>
    </source>
</evidence>
<evidence type="ECO:0000313" key="13">
    <source>
        <dbReference type="Proteomes" id="UP000887540"/>
    </source>
</evidence>
<sequence length="235" mass="27003">MMRLRSMSDEVEKHDESETHSIVEGLNEEEVPFHLEILTAGSWFLRLGCMVFGMIGISYYIFGIYFCYRDTKCDASATVSLNLLSIIFLTTQGHFIFRNWKISKTKSILIAKFGTMHLVGANLWTWIRFFMVEQAVMYKKVCLSFDKTTSSSYVNLSDSHEIIGKEEACKGGMGSFIEGLTGLMYTSLVEYSLIGAAVMYIVWRNVKQKDEKKLHPEHKETPIHINLKHTFYGIF</sequence>
<feature type="region of interest" description="Disordered" evidence="11">
    <location>
        <begin position="1"/>
        <end position="20"/>
    </location>
</feature>
<dbReference type="GO" id="GO:0005886">
    <property type="term" value="C:plasma membrane"/>
    <property type="evidence" value="ECO:0007669"/>
    <property type="project" value="UniProtKB-SubCell"/>
</dbReference>
<evidence type="ECO:0000256" key="8">
    <source>
        <dbReference type="ARBA" id="ARBA00023065"/>
    </source>
</evidence>